<evidence type="ECO:0000313" key="6">
    <source>
        <dbReference type="EMBL" id="TQD86037.1"/>
    </source>
</evidence>
<reference evidence="6 7" key="1">
    <citation type="journal article" date="2019" name="G3 (Bethesda)">
        <title>Sequencing of a Wild Apple (Malus baccata) Genome Unravels the Differences Between Cultivated and Wild Apple Species Regarding Disease Resistance and Cold Tolerance.</title>
        <authorList>
            <person name="Chen X."/>
        </authorList>
    </citation>
    <scope>NUCLEOTIDE SEQUENCE [LARGE SCALE GENOMIC DNA]</scope>
    <source>
        <strain evidence="7">cv. Shandingzi</strain>
        <tissue evidence="6">Leaves</tissue>
    </source>
</reference>
<comment type="caution">
    <text evidence="6">The sequence shown here is derived from an EMBL/GenBank/DDBJ whole genome shotgun (WGS) entry which is preliminary data.</text>
</comment>
<evidence type="ECO:0000313" key="7">
    <source>
        <dbReference type="Proteomes" id="UP000315295"/>
    </source>
</evidence>
<accession>A0A540LHU1</accession>
<dbReference type="Gene3D" id="1.10.238.10">
    <property type="entry name" value="EF-hand"/>
    <property type="match status" value="2"/>
</dbReference>
<evidence type="ECO:0000259" key="5">
    <source>
        <dbReference type="PROSITE" id="PS50222"/>
    </source>
</evidence>
<dbReference type="PROSITE" id="PS00018">
    <property type="entry name" value="EF_HAND_1"/>
    <property type="match status" value="4"/>
</dbReference>
<keyword evidence="4" id="KW-0106">Calcium</keyword>
<keyword evidence="7" id="KW-1185">Reference proteome</keyword>
<dbReference type="EMBL" id="VIEB01000579">
    <property type="protein sequence ID" value="TQD86037.1"/>
    <property type="molecule type" value="Genomic_DNA"/>
</dbReference>
<feature type="domain" description="EF-hand" evidence="5">
    <location>
        <begin position="47"/>
        <end position="82"/>
    </location>
</feature>
<gene>
    <name evidence="6" type="ORF">C1H46_028423</name>
</gene>
<dbReference type="Pfam" id="PF13499">
    <property type="entry name" value="EF-hand_7"/>
    <property type="match status" value="2"/>
</dbReference>
<dbReference type="AlphaFoldDB" id="A0A540LHU1"/>
<dbReference type="Proteomes" id="UP000315295">
    <property type="component" value="Unassembled WGS sequence"/>
</dbReference>
<feature type="domain" description="EF-hand" evidence="5">
    <location>
        <begin position="133"/>
        <end position="168"/>
    </location>
</feature>
<evidence type="ECO:0000256" key="3">
    <source>
        <dbReference type="ARBA" id="ARBA00022737"/>
    </source>
</evidence>
<protein>
    <recommendedName>
        <fullName evidence="5">EF-hand domain-containing protein</fullName>
    </recommendedName>
</protein>
<dbReference type="STRING" id="106549.A0A540LHU1"/>
<dbReference type="FunFam" id="1.10.238.10:FF:000089">
    <property type="entry name" value="calmodulin-like protein 3"/>
    <property type="match status" value="1"/>
</dbReference>
<dbReference type="PROSITE" id="PS50222">
    <property type="entry name" value="EF_HAND_2"/>
    <property type="match status" value="4"/>
</dbReference>
<dbReference type="GO" id="GO:0005737">
    <property type="term" value="C:cytoplasm"/>
    <property type="evidence" value="ECO:0007669"/>
    <property type="project" value="UniProtKB-ARBA"/>
</dbReference>
<proteinExistence type="predicted"/>
<dbReference type="InterPro" id="IPR002048">
    <property type="entry name" value="EF_hand_dom"/>
</dbReference>
<keyword evidence="2" id="KW-0479">Metal-binding</keyword>
<evidence type="ECO:0000256" key="2">
    <source>
        <dbReference type="ARBA" id="ARBA00022723"/>
    </source>
</evidence>
<dbReference type="GO" id="GO:0005509">
    <property type="term" value="F:calcium ion binding"/>
    <property type="evidence" value="ECO:0007669"/>
    <property type="project" value="InterPro"/>
</dbReference>
<dbReference type="PANTHER" id="PTHR10891">
    <property type="entry name" value="EF-HAND CALCIUM-BINDING DOMAIN CONTAINING PROTEIN"/>
    <property type="match status" value="1"/>
</dbReference>
<dbReference type="CDD" id="cd00051">
    <property type="entry name" value="EFh"/>
    <property type="match status" value="2"/>
</dbReference>
<dbReference type="InterPro" id="IPR011992">
    <property type="entry name" value="EF-hand-dom_pair"/>
</dbReference>
<organism evidence="6 7">
    <name type="scientific">Malus baccata</name>
    <name type="common">Siberian crab apple</name>
    <name type="synonym">Pyrus baccata</name>
    <dbReference type="NCBI Taxonomy" id="106549"/>
    <lineage>
        <taxon>Eukaryota</taxon>
        <taxon>Viridiplantae</taxon>
        <taxon>Streptophyta</taxon>
        <taxon>Embryophyta</taxon>
        <taxon>Tracheophyta</taxon>
        <taxon>Spermatophyta</taxon>
        <taxon>Magnoliopsida</taxon>
        <taxon>eudicotyledons</taxon>
        <taxon>Gunneridae</taxon>
        <taxon>Pentapetalae</taxon>
        <taxon>rosids</taxon>
        <taxon>fabids</taxon>
        <taxon>Rosales</taxon>
        <taxon>Rosaceae</taxon>
        <taxon>Amygdaloideae</taxon>
        <taxon>Maleae</taxon>
        <taxon>Malus</taxon>
    </lineage>
</organism>
<name>A0A540LHU1_MALBA</name>
<dbReference type="InterPro" id="IPR018247">
    <property type="entry name" value="EF_Hand_1_Ca_BS"/>
</dbReference>
<evidence type="ECO:0000256" key="1">
    <source>
        <dbReference type="ARBA" id="ARBA00003291"/>
    </source>
</evidence>
<dbReference type="SUPFAM" id="SSF47473">
    <property type="entry name" value="EF-hand"/>
    <property type="match status" value="1"/>
</dbReference>
<comment type="function">
    <text evidence="1">Potential calcium sensor.</text>
</comment>
<evidence type="ECO:0000256" key="4">
    <source>
        <dbReference type="ARBA" id="ARBA00022837"/>
    </source>
</evidence>
<feature type="domain" description="EF-hand" evidence="5">
    <location>
        <begin position="170"/>
        <end position="205"/>
    </location>
</feature>
<feature type="domain" description="EF-hand" evidence="5">
    <location>
        <begin position="85"/>
        <end position="120"/>
    </location>
</feature>
<dbReference type="InterPro" id="IPR039647">
    <property type="entry name" value="EF_hand_pair_protein_CML-like"/>
</dbReference>
<sequence length="205" mass="22807">MMSCIRIFLASTVQRMTSGYKKRRTPKLSSRFDVRPAAATSSFAGMEVSSQFRQVFEVMDANGDGKISPLELSAVLSCLGNKKSIAAEEAEGIVREIDRNGDGCIDLDEFMNAVNVDRSRSNDSDSVGFGNEEEDCELMDAFRIFDTDKNGKISAKELQRVLVSLGCKECSLRECRQMIKGVDRNGDGAVDFEEFRLMMTRNYAC</sequence>
<keyword evidence="3" id="KW-0677">Repeat</keyword>
<dbReference type="SMART" id="SM00054">
    <property type="entry name" value="EFh"/>
    <property type="match status" value="4"/>
</dbReference>